<evidence type="ECO:0008006" key="4">
    <source>
        <dbReference type="Google" id="ProtNLM"/>
    </source>
</evidence>
<dbReference type="AlphaFoldDB" id="A0A3M7PTE4"/>
<dbReference type="EMBL" id="REGN01008920">
    <property type="protein sequence ID" value="RNA02330.1"/>
    <property type="molecule type" value="Genomic_DNA"/>
</dbReference>
<evidence type="ECO:0000313" key="2">
    <source>
        <dbReference type="EMBL" id="RNA02330.1"/>
    </source>
</evidence>
<accession>A0A3M7PTE4</accession>
<sequence length="65" mass="6980">MVLQSIAFPSTPIALILVLTPVSNAVAVPALSASQVIKFFHLSTIIHPFFPLDITRPIDITIGII</sequence>
<feature type="signal peptide" evidence="1">
    <location>
        <begin position="1"/>
        <end position="27"/>
    </location>
</feature>
<protein>
    <recommendedName>
        <fullName evidence="4">Secreted protein</fullName>
    </recommendedName>
</protein>
<evidence type="ECO:0000256" key="1">
    <source>
        <dbReference type="SAM" id="SignalP"/>
    </source>
</evidence>
<reference evidence="2 3" key="1">
    <citation type="journal article" date="2018" name="Sci. Rep.">
        <title>Genomic signatures of local adaptation to the degree of environmental predictability in rotifers.</title>
        <authorList>
            <person name="Franch-Gras L."/>
            <person name="Hahn C."/>
            <person name="Garcia-Roger E.M."/>
            <person name="Carmona M.J."/>
            <person name="Serra M."/>
            <person name="Gomez A."/>
        </authorList>
    </citation>
    <scope>NUCLEOTIDE SEQUENCE [LARGE SCALE GENOMIC DNA]</scope>
    <source>
        <strain evidence="2">HYR1</strain>
    </source>
</reference>
<name>A0A3M7PTE4_BRAPC</name>
<proteinExistence type="predicted"/>
<keyword evidence="3" id="KW-1185">Reference proteome</keyword>
<keyword evidence="1" id="KW-0732">Signal</keyword>
<dbReference type="Proteomes" id="UP000276133">
    <property type="component" value="Unassembled WGS sequence"/>
</dbReference>
<feature type="chain" id="PRO_5018188347" description="Secreted protein" evidence="1">
    <location>
        <begin position="28"/>
        <end position="65"/>
    </location>
</feature>
<evidence type="ECO:0000313" key="3">
    <source>
        <dbReference type="Proteomes" id="UP000276133"/>
    </source>
</evidence>
<organism evidence="2 3">
    <name type="scientific">Brachionus plicatilis</name>
    <name type="common">Marine rotifer</name>
    <name type="synonym">Brachionus muelleri</name>
    <dbReference type="NCBI Taxonomy" id="10195"/>
    <lineage>
        <taxon>Eukaryota</taxon>
        <taxon>Metazoa</taxon>
        <taxon>Spiralia</taxon>
        <taxon>Gnathifera</taxon>
        <taxon>Rotifera</taxon>
        <taxon>Eurotatoria</taxon>
        <taxon>Monogononta</taxon>
        <taxon>Pseudotrocha</taxon>
        <taxon>Ploima</taxon>
        <taxon>Brachionidae</taxon>
        <taxon>Brachionus</taxon>
    </lineage>
</organism>
<gene>
    <name evidence="2" type="ORF">BpHYR1_042033</name>
</gene>
<comment type="caution">
    <text evidence="2">The sequence shown here is derived from an EMBL/GenBank/DDBJ whole genome shotgun (WGS) entry which is preliminary data.</text>
</comment>